<evidence type="ECO:0000256" key="12">
    <source>
        <dbReference type="ARBA" id="ARBA00047880"/>
    </source>
</evidence>
<comment type="catalytic activity">
    <reaction evidence="12 14">
        <text>riboflavin + ATP = FMN + ADP + H(+)</text>
        <dbReference type="Rhea" id="RHEA:14357"/>
        <dbReference type="ChEBI" id="CHEBI:15378"/>
        <dbReference type="ChEBI" id="CHEBI:30616"/>
        <dbReference type="ChEBI" id="CHEBI:57986"/>
        <dbReference type="ChEBI" id="CHEBI:58210"/>
        <dbReference type="ChEBI" id="CHEBI:456216"/>
        <dbReference type="EC" id="2.7.1.26"/>
    </reaction>
</comment>
<dbReference type="EC" id="2.7.1.26" evidence="14"/>
<sequence length="310" mass="35547">MEYVKIEGQFPKFSHCAVTLGKFDGIHRGHRKLIQTILNRKKEYGELAVVMAFVSDRQTILTSEERRILLEKMGVDILLECPLNDQIKHMKADVFIRQILKGDLQASCVVVGEDFRFGHERKGSPELLEKYGEKYDYETIVIAKEMEGNRKISSTYIREELKKGNMEKIADLLGSPFFTAGVIEHGRGMGHRDFFPTANIIPPKSKLMPPNGVYVTVSHLEDGDYPGITNVGYKPTVGENFLGVETNLFDCDLDLYGQKCRVDFYKYIRPEQKFTSFEALKAQIRRDIESGKNWFQEEKELVKTLSFGKK</sequence>
<dbReference type="GO" id="GO:0009398">
    <property type="term" value="P:FMN biosynthetic process"/>
    <property type="evidence" value="ECO:0007669"/>
    <property type="project" value="UniProtKB-UniRule"/>
</dbReference>
<dbReference type="PANTHER" id="PTHR22749">
    <property type="entry name" value="RIBOFLAVIN KINASE/FMN ADENYLYLTRANSFERASE"/>
    <property type="match status" value="1"/>
</dbReference>
<organism evidence="16 18">
    <name type="scientific">Blautia obeum</name>
    <dbReference type="NCBI Taxonomy" id="40520"/>
    <lineage>
        <taxon>Bacteria</taxon>
        <taxon>Bacillati</taxon>
        <taxon>Bacillota</taxon>
        <taxon>Clostridia</taxon>
        <taxon>Lachnospirales</taxon>
        <taxon>Lachnospiraceae</taxon>
        <taxon>Blautia</taxon>
    </lineage>
</organism>
<dbReference type="GO" id="GO:0008531">
    <property type="term" value="F:riboflavin kinase activity"/>
    <property type="evidence" value="ECO:0007669"/>
    <property type="project" value="UniProtKB-UniRule"/>
</dbReference>
<dbReference type="Gene3D" id="2.40.30.30">
    <property type="entry name" value="Riboflavin kinase-like"/>
    <property type="match status" value="1"/>
</dbReference>
<dbReference type="Gene3D" id="3.40.50.620">
    <property type="entry name" value="HUPs"/>
    <property type="match status" value="1"/>
</dbReference>
<evidence type="ECO:0000313" key="18">
    <source>
        <dbReference type="Proteomes" id="UP000095409"/>
    </source>
</evidence>
<reference evidence="17 19" key="2">
    <citation type="submission" date="2018-08" db="EMBL/GenBank/DDBJ databases">
        <title>A genome reference for cultivated species of the human gut microbiota.</title>
        <authorList>
            <person name="Zou Y."/>
            <person name="Xue W."/>
            <person name="Luo G."/>
        </authorList>
    </citation>
    <scope>NUCLEOTIDE SEQUENCE [LARGE SCALE GENOMIC DNA]</scope>
    <source>
        <strain evidence="17 19">AM22-9LB</strain>
    </source>
</reference>
<evidence type="ECO:0000256" key="9">
    <source>
        <dbReference type="ARBA" id="ARBA00022827"/>
    </source>
</evidence>
<keyword evidence="3 14" id="KW-0285">Flavoprotein</keyword>
<comment type="catalytic activity">
    <reaction evidence="13 14">
        <text>FMN + ATP + H(+) = FAD + diphosphate</text>
        <dbReference type="Rhea" id="RHEA:17237"/>
        <dbReference type="ChEBI" id="CHEBI:15378"/>
        <dbReference type="ChEBI" id="CHEBI:30616"/>
        <dbReference type="ChEBI" id="CHEBI:33019"/>
        <dbReference type="ChEBI" id="CHEBI:57692"/>
        <dbReference type="ChEBI" id="CHEBI:58210"/>
        <dbReference type="EC" id="2.7.7.2"/>
    </reaction>
</comment>
<dbReference type="UniPathway" id="UPA00277">
    <property type="reaction ID" value="UER00407"/>
</dbReference>
<reference evidence="16 18" key="1">
    <citation type="submission" date="2015-09" db="EMBL/GenBank/DDBJ databases">
        <authorList>
            <consortium name="Pathogen Informatics"/>
        </authorList>
    </citation>
    <scope>NUCLEOTIDE SEQUENCE [LARGE SCALE GENOMIC DNA]</scope>
    <source>
        <strain evidence="16 18">2789STDY5608837</strain>
    </source>
</reference>
<keyword evidence="7 14" id="KW-0547">Nucleotide-binding</keyword>
<keyword evidence="5 14" id="KW-0808">Transferase</keyword>
<dbReference type="EMBL" id="QRHZ01000004">
    <property type="protein sequence ID" value="RHG17267.1"/>
    <property type="molecule type" value="Genomic_DNA"/>
</dbReference>
<dbReference type="UniPathway" id="UPA00276">
    <property type="reaction ID" value="UER00406"/>
</dbReference>
<dbReference type="SUPFAM" id="SSF82114">
    <property type="entry name" value="Riboflavin kinase-like"/>
    <property type="match status" value="1"/>
</dbReference>
<dbReference type="EMBL" id="CYZD01000002">
    <property type="protein sequence ID" value="CUN61908.1"/>
    <property type="molecule type" value="Genomic_DNA"/>
</dbReference>
<dbReference type="Pfam" id="PF01687">
    <property type="entry name" value="Flavokinase"/>
    <property type="match status" value="1"/>
</dbReference>
<evidence type="ECO:0000256" key="14">
    <source>
        <dbReference type="PIRNR" id="PIRNR004491"/>
    </source>
</evidence>
<name>A0A173YGK5_9FIRM</name>
<dbReference type="SUPFAM" id="SSF52374">
    <property type="entry name" value="Nucleotidylyl transferase"/>
    <property type="match status" value="1"/>
</dbReference>
<proteinExistence type="inferred from homology"/>
<dbReference type="RefSeq" id="WP_005425074.1">
    <property type="nucleotide sequence ID" value="NZ_CAXSOH010000002.1"/>
</dbReference>
<keyword evidence="4 14" id="KW-0288">FMN</keyword>
<gene>
    <name evidence="16" type="primary">ribF</name>
    <name evidence="17" type="ORF">DW272_09490</name>
    <name evidence="16" type="ORF">ERS852394_00590</name>
</gene>
<evidence type="ECO:0000313" key="16">
    <source>
        <dbReference type="EMBL" id="CUN61908.1"/>
    </source>
</evidence>
<dbReference type="GO" id="GO:0003919">
    <property type="term" value="F:FMN adenylyltransferase activity"/>
    <property type="evidence" value="ECO:0007669"/>
    <property type="project" value="UniProtKB-UniRule"/>
</dbReference>
<dbReference type="GO" id="GO:0005524">
    <property type="term" value="F:ATP binding"/>
    <property type="evidence" value="ECO:0007669"/>
    <property type="project" value="UniProtKB-UniRule"/>
</dbReference>
<feature type="domain" description="Riboflavin kinase" evidence="15">
    <location>
        <begin position="172"/>
        <end position="296"/>
    </location>
</feature>
<dbReference type="InterPro" id="IPR023468">
    <property type="entry name" value="Riboflavin_kinase"/>
</dbReference>
<comment type="pathway">
    <text evidence="2 14">Cofactor biosynthesis; FMN biosynthesis; FMN from riboflavin (ATP route): step 1/1.</text>
</comment>
<evidence type="ECO:0000256" key="6">
    <source>
        <dbReference type="ARBA" id="ARBA00022695"/>
    </source>
</evidence>
<evidence type="ECO:0000256" key="1">
    <source>
        <dbReference type="ARBA" id="ARBA00004726"/>
    </source>
</evidence>
<dbReference type="EC" id="2.7.7.2" evidence="14"/>
<dbReference type="NCBIfam" id="TIGR00125">
    <property type="entry name" value="cyt_tran_rel"/>
    <property type="match status" value="1"/>
</dbReference>
<evidence type="ECO:0000256" key="8">
    <source>
        <dbReference type="ARBA" id="ARBA00022777"/>
    </source>
</evidence>
<evidence type="ECO:0000256" key="7">
    <source>
        <dbReference type="ARBA" id="ARBA00022741"/>
    </source>
</evidence>
<dbReference type="InterPro" id="IPR023465">
    <property type="entry name" value="Riboflavin_kinase_dom_sf"/>
</dbReference>
<dbReference type="InterPro" id="IPR002606">
    <property type="entry name" value="Riboflavin_kinase_bac"/>
</dbReference>
<dbReference type="PIRSF" id="PIRSF004491">
    <property type="entry name" value="FAD_Synth"/>
    <property type="match status" value="1"/>
</dbReference>
<dbReference type="InterPro" id="IPR014729">
    <property type="entry name" value="Rossmann-like_a/b/a_fold"/>
</dbReference>
<evidence type="ECO:0000313" key="19">
    <source>
        <dbReference type="Proteomes" id="UP000284220"/>
    </source>
</evidence>
<dbReference type="InterPro" id="IPR015865">
    <property type="entry name" value="Riboflavin_kinase_bac/euk"/>
</dbReference>
<keyword evidence="10 14" id="KW-0067">ATP-binding</keyword>
<keyword evidence="11" id="KW-0511">Multifunctional enzyme</keyword>
<dbReference type="InterPro" id="IPR015864">
    <property type="entry name" value="FAD_synthase"/>
</dbReference>
<dbReference type="PANTHER" id="PTHR22749:SF6">
    <property type="entry name" value="RIBOFLAVIN KINASE"/>
    <property type="match status" value="1"/>
</dbReference>
<dbReference type="SMART" id="SM00904">
    <property type="entry name" value="Flavokinase"/>
    <property type="match status" value="1"/>
</dbReference>
<evidence type="ECO:0000259" key="15">
    <source>
        <dbReference type="SMART" id="SM00904"/>
    </source>
</evidence>
<evidence type="ECO:0000256" key="11">
    <source>
        <dbReference type="ARBA" id="ARBA00023268"/>
    </source>
</evidence>
<dbReference type="NCBIfam" id="TIGR00083">
    <property type="entry name" value="ribF"/>
    <property type="match status" value="1"/>
</dbReference>
<keyword evidence="6 14" id="KW-0548">Nucleotidyltransferase</keyword>
<dbReference type="InterPro" id="IPR004821">
    <property type="entry name" value="Cyt_trans-like"/>
</dbReference>
<dbReference type="Pfam" id="PF06574">
    <property type="entry name" value="FAD_syn"/>
    <property type="match status" value="1"/>
</dbReference>
<evidence type="ECO:0000313" key="17">
    <source>
        <dbReference type="EMBL" id="RHG17267.1"/>
    </source>
</evidence>
<dbReference type="GO" id="GO:0006747">
    <property type="term" value="P:FAD biosynthetic process"/>
    <property type="evidence" value="ECO:0007669"/>
    <property type="project" value="UniProtKB-UniRule"/>
</dbReference>
<dbReference type="CDD" id="cd02064">
    <property type="entry name" value="FAD_synthetase_N"/>
    <property type="match status" value="1"/>
</dbReference>
<dbReference type="Proteomes" id="UP000284220">
    <property type="component" value="Unassembled WGS sequence"/>
</dbReference>
<comment type="pathway">
    <text evidence="1 14">Cofactor biosynthesis; FAD biosynthesis; FAD from FMN: step 1/1.</text>
</comment>
<keyword evidence="8 14" id="KW-0418">Kinase</keyword>
<protein>
    <recommendedName>
        <fullName evidence="14">Riboflavin biosynthesis protein</fullName>
    </recommendedName>
    <domain>
        <recommendedName>
            <fullName evidence="14">Riboflavin kinase</fullName>
            <ecNumber evidence="14">2.7.1.26</ecNumber>
        </recommendedName>
        <alternativeName>
            <fullName evidence="14">Flavokinase</fullName>
        </alternativeName>
    </domain>
    <domain>
        <recommendedName>
            <fullName evidence="14">FMN adenylyltransferase</fullName>
            <ecNumber evidence="14">2.7.7.2</ecNumber>
        </recommendedName>
        <alternativeName>
            <fullName evidence="14">FAD pyrophosphorylase</fullName>
        </alternativeName>
        <alternativeName>
            <fullName evidence="14">FAD synthase</fullName>
        </alternativeName>
    </domain>
</protein>
<evidence type="ECO:0000256" key="5">
    <source>
        <dbReference type="ARBA" id="ARBA00022679"/>
    </source>
</evidence>
<dbReference type="GO" id="GO:0009231">
    <property type="term" value="P:riboflavin biosynthetic process"/>
    <property type="evidence" value="ECO:0007669"/>
    <property type="project" value="InterPro"/>
</dbReference>
<dbReference type="AlphaFoldDB" id="A0A173YGK5"/>
<evidence type="ECO:0000256" key="13">
    <source>
        <dbReference type="ARBA" id="ARBA00049494"/>
    </source>
</evidence>
<dbReference type="NCBIfam" id="NF004162">
    <property type="entry name" value="PRK05627.1-5"/>
    <property type="match status" value="1"/>
</dbReference>
<evidence type="ECO:0000256" key="2">
    <source>
        <dbReference type="ARBA" id="ARBA00005201"/>
    </source>
</evidence>
<evidence type="ECO:0000256" key="4">
    <source>
        <dbReference type="ARBA" id="ARBA00022643"/>
    </source>
</evidence>
<dbReference type="Proteomes" id="UP000095409">
    <property type="component" value="Unassembled WGS sequence"/>
</dbReference>
<keyword evidence="9 14" id="KW-0274">FAD</keyword>
<dbReference type="GeneID" id="79803828"/>
<comment type="similarity">
    <text evidence="14">Belongs to the ribF family.</text>
</comment>
<evidence type="ECO:0000256" key="10">
    <source>
        <dbReference type="ARBA" id="ARBA00022840"/>
    </source>
</evidence>
<accession>A0A173YGK5</accession>
<evidence type="ECO:0000256" key="3">
    <source>
        <dbReference type="ARBA" id="ARBA00022630"/>
    </source>
</evidence>